<name>A0A433Q692_9FUNG</name>
<proteinExistence type="predicted"/>
<reference evidence="1 2" key="1">
    <citation type="journal article" date="2018" name="New Phytol.">
        <title>Phylogenomics of Endogonaceae and evolution of mycorrhizas within Mucoromycota.</title>
        <authorList>
            <person name="Chang Y."/>
            <person name="Desiro A."/>
            <person name="Na H."/>
            <person name="Sandor L."/>
            <person name="Lipzen A."/>
            <person name="Clum A."/>
            <person name="Barry K."/>
            <person name="Grigoriev I.V."/>
            <person name="Martin F.M."/>
            <person name="Stajich J.E."/>
            <person name="Smith M.E."/>
            <person name="Bonito G."/>
            <person name="Spatafora J.W."/>
        </authorList>
    </citation>
    <scope>NUCLEOTIDE SEQUENCE [LARGE SCALE GENOMIC DNA]</scope>
    <source>
        <strain evidence="1 2">AD002</strain>
    </source>
</reference>
<comment type="caution">
    <text evidence="1">The sequence shown here is derived from an EMBL/GenBank/DDBJ whole genome shotgun (WGS) entry which is preliminary data.</text>
</comment>
<dbReference type="EMBL" id="RBNJ01013348">
    <property type="protein sequence ID" value="RUS25296.1"/>
    <property type="molecule type" value="Genomic_DNA"/>
</dbReference>
<keyword evidence="2" id="KW-1185">Reference proteome</keyword>
<dbReference type="Proteomes" id="UP000274822">
    <property type="component" value="Unassembled WGS sequence"/>
</dbReference>
<evidence type="ECO:0000313" key="1">
    <source>
        <dbReference type="EMBL" id="RUS25296.1"/>
    </source>
</evidence>
<evidence type="ECO:0000313" key="2">
    <source>
        <dbReference type="Proteomes" id="UP000274822"/>
    </source>
</evidence>
<organism evidence="1 2">
    <name type="scientific">Jimgerdemannia flammicorona</name>
    <dbReference type="NCBI Taxonomy" id="994334"/>
    <lineage>
        <taxon>Eukaryota</taxon>
        <taxon>Fungi</taxon>
        <taxon>Fungi incertae sedis</taxon>
        <taxon>Mucoromycota</taxon>
        <taxon>Mucoromycotina</taxon>
        <taxon>Endogonomycetes</taxon>
        <taxon>Endogonales</taxon>
        <taxon>Endogonaceae</taxon>
        <taxon>Jimgerdemannia</taxon>
    </lineage>
</organism>
<accession>A0A433Q692</accession>
<sequence>MPALEVAEDGGGVVVEEGCGVIIFGLGDLYRLTEQLGDGDGLPEMTVHHGNACGVGGELHLLQNGKQGLAYNAFLLGEVALVVRRLRSPSDVPVRPRTTSVLAFDLSAGADASEDDLAPPGRVRGPVHLCLRLGQGGLLSIAGDVDQRPRLRRWMHAGAPDGCTVLCGDDGGGYMTTEFLDDLLHLCVDGVVDKVGEVGFVIHDRGRGERGGGRGHAVALPLHVGGVDGRIGTCTQDAERGGR</sequence>
<dbReference type="AlphaFoldDB" id="A0A433Q692"/>
<gene>
    <name evidence="1" type="ORF">BC938DRAFT_472362</name>
</gene>
<protein>
    <submittedName>
        <fullName evidence="1">Uncharacterized protein</fullName>
    </submittedName>
</protein>